<evidence type="ECO:0000256" key="3">
    <source>
        <dbReference type="ARBA" id="ARBA00023082"/>
    </source>
</evidence>
<evidence type="ECO:0000313" key="10">
    <source>
        <dbReference type="Proteomes" id="UP000246058"/>
    </source>
</evidence>
<keyword evidence="3 6" id="KW-0731">Sigma factor</keyword>
<feature type="domain" description="RNA polymerase sigma-70 region 2" evidence="7">
    <location>
        <begin position="76"/>
        <end position="137"/>
    </location>
</feature>
<keyword evidence="4 6" id="KW-0238">DNA-binding</keyword>
<evidence type="ECO:0000259" key="7">
    <source>
        <dbReference type="Pfam" id="PF04542"/>
    </source>
</evidence>
<evidence type="ECO:0000256" key="5">
    <source>
        <dbReference type="ARBA" id="ARBA00023163"/>
    </source>
</evidence>
<evidence type="ECO:0000313" key="9">
    <source>
        <dbReference type="EMBL" id="AWN37698.1"/>
    </source>
</evidence>
<dbReference type="SUPFAM" id="SSF88946">
    <property type="entry name" value="Sigma2 domain of RNA polymerase sigma factors"/>
    <property type="match status" value="1"/>
</dbReference>
<dbReference type="PROSITE" id="PS01063">
    <property type="entry name" value="SIGMA70_ECF"/>
    <property type="match status" value="1"/>
</dbReference>
<dbReference type="InterPro" id="IPR036388">
    <property type="entry name" value="WH-like_DNA-bd_sf"/>
</dbReference>
<protein>
    <recommendedName>
        <fullName evidence="6">RNA polymerase sigma factor</fullName>
    </recommendedName>
</protein>
<dbReference type="GO" id="GO:0003677">
    <property type="term" value="F:DNA binding"/>
    <property type="evidence" value="ECO:0007669"/>
    <property type="project" value="UniProtKB-KW"/>
</dbReference>
<dbReference type="GO" id="GO:0016987">
    <property type="term" value="F:sigma factor activity"/>
    <property type="evidence" value="ECO:0007669"/>
    <property type="project" value="UniProtKB-KW"/>
</dbReference>
<evidence type="ECO:0000256" key="6">
    <source>
        <dbReference type="RuleBase" id="RU000716"/>
    </source>
</evidence>
<comment type="similarity">
    <text evidence="1 6">Belongs to the sigma-70 factor family. ECF subfamily.</text>
</comment>
<evidence type="ECO:0000256" key="2">
    <source>
        <dbReference type="ARBA" id="ARBA00023015"/>
    </source>
</evidence>
<dbReference type="InterPro" id="IPR013324">
    <property type="entry name" value="RNA_pol_sigma_r3/r4-like"/>
</dbReference>
<sequence>MIESCPAAVSCGIPDLPDAVRRYLGRMLAVAYADPAIVAEPPAHFANLLARLDQALMEADDRDAEAFRTGLLAAVPSLRRYVRSLGCDHVTADDVVQDVLLRAWRSRASFRAGTNLDAWLFTITRNQFFTVKRKRGREVEDVEGEFTDRLSVIPEQPGRVDLQDVRTALDRLPDVMREALVLVALEGLSYEEAAEVMRCQVGTVKSRVSRARERLAGLLGYGGGDLGQDEVTLAVMGARTG</sequence>
<keyword evidence="10" id="KW-1185">Reference proteome</keyword>
<dbReference type="InterPro" id="IPR007627">
    <property type="entry name" value="RNA_pol_sigma70_r2"/>
</dbReference>
<feature type="domain" description="RNA polymerase sigma factor 70 region 4 type 2" evidence="8">
    <location>
        <begin position="163"/>
        <end position="215"/>
    </location>
</feature>
<dbReference type="AlphaFoldDB" id="A0A2U8VWC6"/>
<dbReference type="Pfam" id="PF08281">
    <property type="entry name" value="Sigma70_r4_2"/>
    <property type="match status" value="1"/>
</dbReference>
<accession>A0A2U8VWC6</accession>
<dbReference type="Gene3D" id="1.10.1740.10">
    <property type="match status" value="1"/>
</dbReference>
<dbReference type="SUPFAM" id="SSF88659">
    <property type="entry name" value="Sigma3 and sigma4 domains of RNA polymerase sigma factors"/>
    <property type="match status" value="1"/>
</dbReference>
<evidence type="ECO:0000259" key="8">
    <source>
        <dbReference type="Pfam" id="PF08281"/>
    </source>
</evidence>
<dbReference type="PANTHER" id="PTHR43133">
    <property type="entry name" value="RNA POLYMERASE ECF-TYPE SIGMA FACTO"/>
    <property type="match status" value="1"/>
</dbReference>
<dbReference type="KEGG" id="meti:DK427_19830"/>
<organism evidence="9 10">
    <name type="scientific">Methylobacterium radiodurans</name>
    <dbReference type="NCBI Taxonomy" id="2202828"/>
    <lineage>
        <taxon>Bacteria</taxon>
        <taxon>Pseudomonadati</taxon>
        <taxon>Pseudomonadota</taxon>
        <taxon>Alphaproteobacteria</taxon>
        <taxon>Hyphomicrobiales</taxon>
        <taxon>Methylobacteriaceae</taxon>
        <taxon>Methylobacterium</taxon>
    </lineage>
</organism>
<keyword evidence="5 6" id="KW-0804">Transcription</keyword>
<gene>
    <name evidence="9" type="ORF">DK427_19830</name>
</gene>
<dbReference type="InterPro" id="IPR000838">
    <property type="entry name" value="RNA_pol_sigma70_ECF_CS"/>
</dbReference>
<dbReference type="InterPro" id="IPR013325">
    <property type="entry name" value="RNA_pol_sigma_r2"/>
</dbReference>
<dbReference type="GO" id="GO:0006352">
    <property type="term" value="P:DNA-templated transcription initiation"/>
    <property type="evidence" value="ECO:0007669"/>
    <property type="project" value="InterPro"/>
</dbReference>
<dbReference type="Gene3D" id="1.10.10.10">
    <property type="entry name" value="Winged helix-like DNA-binding domain superfamily/Winged helix DNA-binding domain"/>
    <property type="match status" value="1"/>
</dbReference>
<keyword evidence="2 6" id="KW-0805">Transcription regulation</keyword>
<name>A0A2U8VWC6_9HYPH</name>
<dbReference type="EMBL" id="CP029551">
    <property type="protein sequence ID" value="AWN37698.1"/>
    <property type="molecule type" value="Genomic_DNA"/>
</dbReference>
<proteinExistence type="inferred from homology"/>
<evidence type="ECO:0000256" key="1">
    <source>
        <dbReference type="ARBA" id="ARBA00010641"/>
    </source>
</evidence>
<dbReference type="InterPro" id="IPR014284">
    <property type="entry name" value="RNA_pol_sigma-70_dom"/>
</dbReference>
<reference evidence="9 10" key="1">
    <citation type="submission" date="2018-05" db="EMBL/GenBank/DDBJ databases">
        <title>Complete Genome Sequence of Methylobacterium sp. 17Sr1-43.</title>
        <authorList>
            <person name="Srinivasan S."/>
        </authorList>
    </citation>
    <scope>NUCLEOTIDE SEQUENCE [LARGE SCALE GENOMIC DNA]</scope>
    <source>
        <strain evidence="9 10">17Sr1-43</strain>
    </source>
</reference>
<dbReference type="OrthoDB" id="9797134at2"/>
<dbReference type="InterPro" id="IPR039425">
    <property type="entry name" value="RNA_pol_sigma-70-like"/>
</dbReference>
<evidence type="ECO:0000256" key="4">
    <source>
        <dbReference type="ARBA" id="ARBA00023125"/>
    </source>
</evidence>
<dbReference type="Proteomes" id="UP000246058">
    <property type="component" value="Chromosome"/>
</dbReference>
<dbReference type="PANTHER" id="PTHR43133:SF25">
    <property type="entry name" value="RNA POLYMERASE SIGMA FACTOR RFAY-RELATED"/>
    <property type="match status" value="1"/>
</dbReference>
<dbReference type="InterPro" id="IPR013249">
    <property type="entry name" value="RNA_pol_sigma70_r4_t2"/>
</dbReference>
<dbReference type="Pfam" id="PF04542">
    <property type="entry name" value="Sigma70_r2"/>
    <property type="match status" value="1"/>
</dbReference>
<dbReference type="CDD" id="cd06171">
    <property type="entry name" value="Sigma70_r4"/>
    <property type="match status" value="1"/>
</dbReference>
<dbReference type="NCBIfam" id="TIGR02937">
    <property type="entry name" value="sigma70-ECF"/>
    <property type="match status" value="1"/>
</dbReference>